<reference evidence="1" key="2">
    <citation type="submission" date="2023-04" db="EMBL/GenBank/DDBJ databases">
        <authorList>
            <person name="Bu L."/>
            <person name="Lu L."/>
            <person name="Laidemitt M.R."/>
            <person name="Zhang S.M."/>
            <person name="Mutuku M."/>
            <person name="Mkoji G."/>
            <person name="Steinauer M."/>
            <person name="Loker E.S."/>
        </authorList>
    </citation>
    <scope>NUCLEOTIDE SEQUENCE</scope>
    <source>
        <strain evidence="1">KasaAsao</strain>
        <tissue evidence="1">Whole Snail</tissue>
    </source>
</reference>
<accession>A0AAD8BZL5</accession>
<evidence type="ECO:0000313" key="1">
    <source>
        <dbReference type="EMBL" id="KAK0063631.1"/>
    </source>
</evidence>
<dbReference type="Proteomes" id="UP001233172">
    <property type="component" value="Unassembled WGS sequence"/>
</dbReference>
<organism evidence="1 2">
    <name type="scientific">Biomphalaria pfeifferi</name>
    <name type="common">Bloodfluke planorb</name>
    <name type="synonym">Freshwater snail</name>
    <dbReference type="NCBI Taxonomy" id="112525"/>
    <lineage>
        <taxon>Eukaryota</taxon>
        <taxon>Metazoa</taxon>
        <taxon>Spiralia</taxon>
        <taxon>Lophotrochozoa</taxon>
        <taxon>Mollusca</taxon>
        <taxon>Gastropoda</taxon>
        <taxon>Heterobranchia</taxon>
        <taxon>Euthyneura</taxon>
        <taxon>Panpulmonata</taxon>
        <taxon>Hygrophila</taxon>
        <taxon>Lymnaeoidea</taxon>
        <taxon>Planorbidae</taxon>
        <taxon>Biomphalaria</taxon>
    </lineage>
</organism>
<evidence type="ECO:0000313" key="2">
    <source>
        <dbReference type="Proteomes" id="UP001233172"/>
    </source>
</evidence>
<sequence>MDNHNVSHENQDAASFQPTKWDMCAFCQKNTKEKLQCPANARQTNHVNVALSPGILTRLDDADGVEETFMKKKASFHMSCRLKYNTTKLKRKLASCDPGPSLSCDGRMRVSNKSGLLECLEPLQTSSAVPTVTGMTILDGAAVVNMLRPGSVTVIEVTA</sequence>
<reference evidence="1" key="1">
    <citation type="journal article" date="2023" name="PLoS Negl. Trop. Dis.">
        <title>A genome sequence for Biomphalaria pfeifferi, the major vector snail for the human-infecting parasite Schistosoma mansoni.</title>
        <authorList>
            <person name="Bu L."/>
            <person name="Lu L."/>
            <person name="Laidemitt M.R."/>
            <person name="Zhang S.M."/>
            <person name="Mutuku M."/>
            <person name="Mkoji G."/>
            <person name="Steinauer M."/>
            <person name="Loker E.S."/>
        </authorList>
    </citation>
    <scope>NUCLEOTIDE SEQUENCE</scope>
    <source>
        <strain evidence="1">KasaAsao</strain>
    </source>
</reference>
<dbReference type="EMBL" id="JASAOG010000020">
    <property type="protein sequence ID" value="KAK0063631.1"/>
    <property type="molecule type" value="Genomic_DNA"/>
</dbReference>
<gene>
    <name evidence="1" type="ORF">Bpfe_006782</name>
</gene>
<dbReference type="AlphaFoldDB" id="A0AAD8BZL5"/>
<comment type="caution">
    <text evidence="1">The sequence shown here is derived from an EMBL/GenBank/DDBJ whole genome shotgun (WGS) entry which is preliminary data.</text>
</comment>
<proteinExistence type="predicted"/>
<name>A0AAD8BZL5_BIOPF</name>
<protein>
    <submittedName>
        <fullName evidence="1">Uncharacterized protein</fullName>
    </submittedName>
</protein>
<keyword evidence="2" id="KW-1185">Reference proteome</keyword>